<feature type="signal peptide" evidence="1">
    <location>
        <begin position="1"/>
        <end position="23"/>
    </location>
</feature>
<dbReference type="SUPFAM" id="SSF55846">
    <property type="entry name" value="N-acetylmuramoyl-L-alanine amidase-like"/>
    <property type="match status" value="1"/>
</dbReference>
<dbReference type="Proteomes" id="UP001331515">
    <property type="component" value="Unassembled WGS sequence"/>
</dbReference>
<dbReference type="GO" id="GO:0008745">
    <property type="term" value="F:N-acetylmuramoyl-L-alanine amidase activity"/>
    <property type="evidence" value="ECO:0007669"/>
    <property type="project" value="InterPro"/>
</dbReference>
<dbReference type="SMART" id="SM00701">
    <property type="entry name" value="PGRP"/>
    <property type="match status" value="1"/>
</dbReference>
<reference evidence="3 4" key="1">
    <citation type="journal article" date="2023" name="Mol. Biol. Evol.">
        <title>Genomics of Secondarily Temperate Adaptation in the Only Non-Antarctic Icefish.</title>
        <authorList>
            <person name="Rivera-Colon A.G."/>
            <person name="Rayamajhi N."/>
            <person name="Minhas B.F."/>
            <person name="Madrigal G."/>
            <person name="Bilyk K.T."/>
            <person name="Yoon V."/>
            <person name="Hune M."/>
            <person name="Gregory S."/>
            <person name="Cheng C.H.C."/>
            <person name="Catchen J.M."/>
        </authorList>
    </citation>
    <scope>NUCLEOTIDE SEQUENCE [LARGE SCALE GENOMIC DNA]</scope>
    <source>
        <tissue evidence="3">White muscle</tissue>
    </source>
</reference>
<dbReference type="InterPro" id="IPR006619">
    <property type="entry name" value="PGRP_domain_met/bac"/>
</dbReference>
<keyword evidence="4" id="KW-1185">Reference proteome</keyword>
<gene>
    <name evidence="3" type="ORF">CgunFtcFv8_008953</name>
</gene>
<dbReference type="InterPro" id="IPR036505">
    <property type="entry name" value="Amidase/PGRP_sf"/>
</dbReference>
<dbReference type="Gene3D" id="3.40.80.10">
    <property type="entry name" value="Peptidoglycan recognition protein-like"/>
    <property type="match status" value="1"/>
</dbReference>
<feature type="domain" description="Peptidoglycan recognition protein family" evidence="2">
    <location>
        <begin position="303"/>
        <end position="378"/>
    </location>
</feature>
<dbReference type="GO" id="GO:0009253">
    <property type="term" value="P:peptidoglycan catabolic process"/>
    <property type="evidence" value="ECO:0007669"/>
    <property type="project" value="InterPro"/>
</dbReference>
<evidence type="ECO:0000256" key="1">
    <source>
        <dbReference type="SAM" id="SignalP"/>
    </source>
</evidence>
<dbReference type="GO" id="GO:0008270">
    <property type="term" value="F:zinc ion binding"/>
    <property type="evidence" value="ECO:0007669"/>
    <property type="project" value="InterPro"/>
</dbReference>
<protein>
    <recommendedName>
        <fullName evidence="2">Peptidoglycan recognition protein family domain-containing protein</fullName>
    </recommendedName>
</protein>
<feature type="chain" id="PRO_5043028585" description="Peptidoglycan recognition protein family domain-containing protein" evidence="1">
    <location>
        <begin position="24"/>
        <end position="379"/>
    </location>
</feature>
<evidence type="ECO:0000313" key="4">
    <source>
        <dbReference type="Proteomes" id="UP001331515"/>
    </source>
</evidence>
<proteinExistence type="predicted"/>
<dbReference type="PANTHER" id="PTHR11022">
    <property type="entry name" value="PEPTIDOGLYCAN RECOGNITION PROTEIN"/>
    <property type="match status" value="1"/>
</dbReference>
<organism evidence="3 4">
    <name type="scientific">Champsocephalus gunnari</name>
    <name type="common">Mackerel icefish</name>
    <dbReference type="NCBI Taxonomy" id="52237"/>
    <lineage>
        <taxon>Eukaryota</taxon>
        <taxon>Metazoa</taxon>
        <taxon>Chordata</taxon>
        <taxon>Craniata</taxon>
        <taxon>Vertebrata</taxon>
        <taxon>Euteleostomi</taxon>
        <taxon>Actinopterygii</taxon>
        <taxon>Neopterygii</taxon>
        <taxon>Teleostei</taxon>
        <taxon>Neoteleostei</taxon>
        <taxon>Acanthomorphata</taxon>
        <taxon>Eupercaria</taxon>
        <taxon>Perciformes</taxon>
        <taxon>Notothenioidei</taxon>
        <taxon>Channichthyidae</taxon>
        <taxon>Champsocephalus</taxon>
    </lineage>
</organism>
<dbReference type="EMBL" id="JAURVH010001527">
    <property type="protein sequence ID" value="KAK5914514.1"/>
    <property type="molecule type" value="Genomic_DNA"/>
</dbReference>
<dbReference type="PANTHER" id="PTHR11022:SF66">
    <property type="entry name" value="N-ACETYLMURAMOYL-L-ALANINE AMIDASE"/>
    <property type="match status" value="1"/>
</dbReference>
<keyword evidence="1" id="KW-0732">Signal</keyword>
<accession>A0AAN8HJF7</accession>
<evidence type="ECO:0000259" key="2">
    <source>
        <dbReference type="SMART" id="SM00701"/>
    </source>
</evidence>
<name>A0AAN8HJF7_CHAGU</name>
<dbReference type="AlphaFoldDB" id="A0AAN8HJF7"/>
<dbReference type="InterPro" id="IPR015510">
    <property type="entry name" value="PGRP"/>
</dbReference>
<sequence length="379" mass="41995">MDKGSWKHSLLLAVVLASTYADASLSWHMDDFIQAVKQVEDGVPGSGPVAVLKRLRHAAGLNDALVRYFLRAADSGGAEMDVSLLSFITKAVHHRVTEENREEGVVLTPDGTTVALTPLLLGLEAGFLSKTKDRVRGLLKLTFTKDLESHPLSRHPLSRHLGPDGCWDNVSSPQVFTLLDQPGVLTTAQINGGMDGFVLGTEIAFPSTSGRPLKLSGILTEYYCRSLEVGGMDVAPRLISRRRRDNFRKLGVPSITAQQVVKSAEKQRRVMGLKKMDSKTKKQLMTLVKEGVKEFVQEYLECPPIIPRCMWGAKPYKGTPTNLTLPLPFLYIHHTSTPRDPCLTLQQCSEDMRAMQRFHQDDRGWDDIGYRCREGGVSG</sequence>
<comment type="caution">
    <text evidence="3">The sequence shown here is derived from an EMBL/GenBank/DDBJ whole genome shotgun (WGS) entry which is preliminary data.</text>
</comment>
<evidence type="ECO:0000313" key="3">
    <source>
        <dbReference type="EMBL" id="KAK5914514.1"/>
    </source>
</evidence>